<organism evidence="2">
    <name type="scientific">Cucumis melo</name>
    <name type="common">Muskmelon</name>
    <dbReference type="NCBI Taxonomy" id="3656"/>
    <lineage>
        <taxon>Eukaryota</taxon>
        <taxon>Viridiplantae</taxon>
        <taxon>Streptophyta</taxon>
        <taxon>Embryophyta</taxon>
        <taxon>Tracheophyta</taxon>
        <taxon>Spermatophyta</taxon>
        <taxon>Magnoliopsida</taxon>
        <taxon>eudicotyledons</taxon>
        <taxon>Gunneridae</taxon>
        <taxon>Pentapetalae</taxon>
        <taxon>rosids</taxon>
        <taxon>fabids</taxon>
        <taxon>Cucurbitales</taxon>
        <taxon>Cucurbitaceae</taxon>
        <taxon>Benincaseae</taxon>
        <taxon>Cucumis</taxon>
    </lineage>
</organism>
<dbReference type="AlphaFoldDB" id="A0A9I9E8F3"/>
<accession>A0A9I9E8F3</accession>
<feature type="region of interest" description="Disordered" evidence="1">
    <location>
        <begin position="36"/>
        <end position="69"/>
    </location>
</feature>
<evidence type="ECO:0000313" key="2">
    <source>
        <dbReference type="EnsemblPlants" id="MELO3C030236.2.1"/>
    </source>
</evidence>
<protein>
    <submittedName>
        <fullName evidence="2">Uncharacterized protein</fullName>
    </submittedName>
</protein>
<evidence type="ECO:0000256" key="1">
    <source>
        <dbReference type="SAM" id="MobiDB-lite"/>
    </source>
</evidence>
<feature type="compositionally biased region" description="Basic and acidic residues" evidence="1">
    <location>
        <begin position="42"/>
        <end position="69"/>
    </location>
</feature>
<sequence length="149" mass="17631">MSTNSFSCQSFQSYKFSSWVEHVGVETMKIDENKEDEVGDLSCREEKRRQWRKDDGEDNGEKRANGRSRRSIDFRKYEVTGQDNIDKVGKKMVRRSKKCLGSRLKNIKSNKDDLIVIDEYIEINEGETSYDVPLNFSHWSLMRYLRRES</sequence>
<dbReference type="Gramene" id="MELO3C030236.2.1">
    <property type="protein sequence ID" value="MELO3C030236.2.1"/>
    <property type="gene ID" value="MELO3C030236.2"/>
</dbReference>
<dbReference type="EnsemblPlants" id="MELO3C030236.2.1">
    <property type="protein sequence ID" value="MELO3C030236.2.1"/>
    <property type="gene ID" value="MELO3C030236.2"/>
</dbReference>
<reference evidence="2" key="1">
    <citation type="submission" date="2023-03" db="UniProtKB">
        <authorList>
            <consortium name="EnsemblPlants"/>
        </authorList>
    </citation>
    <scope>IDENTIFICATION</scope>
</reference>
<name>A0A9I9E8F3_CUCME</name>
<proteinExistence type="predicted"/>